<dbReference type="EMBL" id="CAJNNV010005474">
    <property type="protein sequence ID" value="CAE8592110.1"/>
    <property type="molecule type" value="Genomic_DNA"/>
</dbReference>
<dbReference type="OrthoDB" id="10558709at2759"/>
<evidence type="ECO:0000313" key="3">
    <source>
        <dbReference type="Proteomes" id="UP000654075"/>
    </source>
</evidence>
<dbReference type="AlphaFoldDB" id="A0A813DW16"/>
<sequence>AEVNSHTRMYKQQRAQREQAETQKNGTWLLRDNTFPPSDWDPQQVVMQSCTALKELLADRSNRFRRKQEPLVDTSNTLPFGANQSSALDLEELCNILTLDLEQREMPWKGTVKTPGFTSVQLASRLPLLIKDPAAEGGPVIMESELLPANDLHMIRLDIQPGQ</sequence>
<comment type="caution">
    <text evidence="2">The sequence shown here is derived from an EMBL/GenBank/DDBJ whole genome shotgun (WGS) entry which is preliminary data.</text>
</comment>
<feature type="non-terminal residue" evidence="2">
    <location>
        <position position="1"/>
    </location>
</feature>
<proteinExistence type="predicted"/>
<reference evidence="2" key="1">
    <citation type="submission" date="2021-02" db="EMBL/GenBank/DDBJ databases">
        <authorList>
            <person name="Dougan E. K."/>
            <person name="Rhodes N."/>
            <person name="Thang M."/>
            <person name="Chan C."/>
        </authorList>
    </citation>
    <scope>NUCLEOTIDE SEQUENCE</scope>
</reference>
<evidence type="ECO:0000313" key="2">
    <source>
        <dbReference type="EMBL" id="CAE8592110.1"/>
    </source>
</evidence>
<gene>
    <name evidence="2" type="ORF">PGLA1383_LOCUS10768</name>
</gene>
<feature type="non-terminal residue" evidence="2">
    <location>
        <position position="163"/>
    </location>
</feature>
<protein>
    <submittedName>
        <fullName evidence="2">Uncharacterized protein</fullName>
    </submittedName>
</protein>
<organism evidence="2 3">
    <name type="scientific">Polarella glacialis</name>
    <name type="common">Dinoflagellate</name>
    <dbReference type="NCBI Taxonomy" id="89957"/>
    <lineage>
        <taxon>Eukaryota</taxon>
        <taxon>Sar</taxon>
        <taxon>Alveolata</taxon>
        <taxon>Dinophyceae</taxon>
        <taxon>Suessiales</taxon>
        <taxon>Suessiaceae</taxon>
        <taxon>Polarella</taxon>
    </lineage>
</organism>
<dbReference type="Proteomes" id="UP000654075">
    <property type="component" value="Unassembled WGS sequence"/>
</dbReference>
<keyword evidence="3" id="KW-1185">Reference proteome</keyword>
<accession>A0A813DW16</accession>
<name>A0A813DW16_POLGL</name>
<evidence type="ECO:0000256" key="1">
    <source>
        <dbReference type="SAM" id="MobiDB-lite"/>
    </source>
</evidence>
<feature type="region of interest" description="Disordered" evidence="1">
    <location>
        <begin position="1"/>
        <end position="23"/>
    </location>
</feature>